<dbReference type="InParanoid" id="E4ZLG8"/>
<keyword evidence="1" id="KW-0472">Membrane</keyword>
<dbReference type="VEuPathDB" id="FungiDB:LEMA_uP050330.1"/>
<sequence length="68" mass="7448">MSTGALLSRALVSSNESGRLEHTLRKANFTRRLRWSHGKADCPLTFIGIQLLPLGCPLAFIGIQLLSL</sequence>
<reference evidence="3" key="1">
    <citation type="journal article" date="2011" name="Nat. Commun.">
        <title>Effector diversification within compartments of the Leptosphaeria maculans genome affected by Repeat-Induced Point mutations.</title>
        <authorList>
            <person name="Rouxel T."/>
            <person name="Grandaubert J."/>
            <person name="Hane J.K."/>
            <person name="Hoede C."/>
            <person name="van de Wouw A.P."/>
            <person name="Couloux A."/>
            <person name="Dominguez V."/>
            <person name="Anthouard V."/>
            <person name="Bally P."/>
            <person name="Bourras S."/>
            <person name="Cozijnsen A.J."/>
            <person name="Ciuffetti L.M."/>
            <person name="Degrave A."/>
            <person name="Dilmaghani A."/>
            <person name="Duret L."/>
            <person name="Fudal I."/>
            <person name="Goodwin S.B."/>
            <person name="Gout L."/>
            <person name="Glaser N."/>
            <person name="Linglin J."/>
            <person name="Kema G.H.J."/>
            <person name="Lapalu N."/>
            <person name="Lawrence C.B."/>
            <person name="May K."/>
            <person name="Meyer M."/>
            <person name="Ollivier B."/>
            <person name="Poulain J."/>
            <person name="Schoch C.L."/>
            <person name="Simon A."/>
            <person name="Spatafora J.W."/>
            <person name="Stachowiak A."/>
            <person name="Turgeon B.G."/>
            <person name="Tyler B.M."/>
            <person name="Vincent D."/>
            <person name="Weissenbach J."/>
            <person name="Amselem J."/>
            <person name="Quesneville H."/>
            <person name="Oliver R.P."/>
            <person name="Wincker P."/>
            <person name="Balesdent M.-H."/>
            <person name="Howlett B.J."/>
        </authorList>
    </citation>
    <scope>NUCLEOTIDE SEQUENCE [LARGE SCALE GENOMIC DNA]</scope>
    <source>
        <strain evidence="3">JN3 / isolate v23.1.3 / race Av1-4-5-6-7-8</strain>
    </source>
</reference>
<organism evidence="3">
    <name type="scientific">Leptosphaeria maculans (strain JN3 / isolate v23.1.3 / race Av1-4-5-6-7-8)</name>
    <name type="common">Blackleg fungus</name>
    <name type="synonym">Phoma lingam</name>
    <dbReference type="NCBI Taxonomy" id="985895"/>
    <lineage>
        <taxon>Eukaryota</taxon>
        <taxon>Fungi</taxon>
        <taxon>Dikarya</taxon>
        <taxon>Ascomycota</taxon>
        <taxon>Pezizomycotina</taxon>
        <taxon>Dothideomycetes</taxon>
        <taxon>Pleosporomycetidae</taxon>
        <taxon>Pleosporales</taxon>
        <taxon>Pleosporineae</taxon>
        <taxon>Leptosphaeriaceae</taxon>
        <taxon>Plenodomus</taxon>
        <taxon>Plenodomus lingam/Leptosphaeria maculans species complex</taxon>
    </lineage>
</organism>
<accession>E4ZLG8</accession>
<keyword evidence="1" id="KW-0812">Transmembrane</keyword>
<feature type="transmembrane region" description="Helical" evidence="1">
    <location>
        <begin position="44"/>
        <end position="66"/>
    </location>
</feature>
<dbReference type="EMBL" id="FP929094">
    <property type="protein sequence ID" value="CBX92327.1"/>
    <property type="molecule type" value="Genomic_DNA"/>
</dbReference>
<dbReference type="Proteomes" id="UP000002668">
    <property type="component" value="Genome"/>
</dbReference>
<proteinExistence type="predicted"/>
<dbReference type="HOGENOM" id="CLU_2794397_0_0_1"/>
<evidence type="ECO:0000313" key="3">
    <source>
        <dbReference type="Proteomes" id="UP000002668"/>
    </source>
</evidence>
<name>E4ZLG8_LEPMJ</name>
<evidence type="ECO:0000256" key="1">
    <source>
        <dbReference type="SAM" id="Phobius"/>
    </source>
</evidence>
<dbReference type="AlphaFoldDB" id="E4ZLG8"/>
<gene>
    <name evidence="2" type="ORF">LEMA_uP050330.1</name>
</gene>
<keyword evidence="3" id="KW-1185">Reference proteome</keyword>
<protein>
    <submittedName>
        <fullName evidence="2">Predicted protein</fullName>
    </submittedName>
</protein>
<evidence type="ECO:0000313" key="2">
    <source>
        <dbReference type="EMBL" id="CBX92327.1"/>
    </source>
</evidence>
<keyword evidence="1" id="KW-1133">Transmembrane helix</keyword>